<dbReference type="OrthoDB" id="2444659at2759"/>
<accession>A0A9P6LR06</accession>
<evidence type="ECO:0000313" key="1">
    <source>
        <dbReference type="EMBL" id="KAF9914767.1"/>
    </source>
</evidence>
<protein>
    <submittedName>
        <fullName evidence="1">Uncharacterized protein</fullName>
    </submittedName>
</protein>
<feature type="non-terminal residue" evidence="1">
    <location>
        <position position="99"/>
    </location>
</feature>
<gene>
    <name evidence="1" type="ORF">BGZ65_001044</name>
</gene>
<keyword evidence="2" id="KW-1185">Reference proteome</keyword>
<dbReference type="EMBL" id="JAAAHW010012343">
    <property type="protein sequence ID" value="KAF9914767.1"/>
    <property type="molecule type" value="Genomic_DNA"/>
</dbReference>
<organism evidence="1 2">
    <name type="scientific">Modicella reniformis</name>
    <dbReference type="NCBI Taxonomy" id="1440133"/>
    <lineage>
        <taxon>Eukaryota</taxon>
        <taxon>Fungi</taxon>
        <taxon>Fungi incertae sedis</taxon>
        <taxon>Mucoromycota</taxon>
        <taxon>Mortierellomycotina</taxon>
        <taxon>Mortierellomycetes</taxon>
        <taxon>Mortierellales</taxon>
        <taxon>Mortierellaceae</taxon>
        <taxon>Modicella</taxon>
    </lineage>
</organism>
<dbReference type="Proteomes" id="UP000749646">
    <property type="component" value="Unassembled WGS sequence"/>
</dbReference>
<comment type="caution">
    <text evidence="1">The sequence shown here is derived from an EMBL/GenBank/DDBJ whole genome shotgun (WGS) entry which is preliminary data.</text>
</comment>
<proteinExistence type="predicted"/>
<name>A0A9P6LR06_9FUNG</name>
<sequence length="99" mass="10455">QSVVKTPSTAGVRAGVQYSRDFPANSDWGSTGEGGWKNIDIQASYTWQESSSGDALFSVVNSQGANILVHAYVNSGVAGVQFGTLDSNSMLQQGTQWPV</sequence>
<feature type="non-terminal residue" evidence="1">
    <location>
        <position position="1"/>
    </location>
</feature>
<reference evidence="1" key="1">
    <citation type="journal article" date="2020" name="Fungal Divers.">
        <title>Resolving the Mortierellaceae phylogeny through synthesis of multi-gene phylogenetics and phylogenomics.</title>
        <authorList>
            <person name="Vandepol N."/>
            <person name="Liber J."/>
            <person name="Desiro A."/>
            <person name="Na H."/>
            <person name="Kennedy M."/>
            <person name="Barry K."/>
            <person name="Grigoriev I.V."/>
            <person name="Miller A.N."/>
            <person name="O'Donnell K."/>
            <person name="Stajich J.E."/>
            <person name="Bonito G."/>
        </authorList>
    </citation>
    <scope>NUCLEOTIDE SEQUENCE</scope>
    <source>
        <strain evidence="1">MES-2147</strain>
    </source>
</reference>
<dbReference type="AlphaFoldDB" id="A0A9P6LR06"/>
<evidence type="ECO:0000313" key="2">
    <source>
        <dbReference type="Proteomes" id="UP000749646"/>
    </source>
</evidence>